<dbReference type="InterPro" id="IPR036188">
    <property type="entry name" value="FAD/NAD-bd_sf"/>
</dbReference>
<dbReference type="PRINTS" id="PR00420">
    <property type="entry name" value="RNGMNOXGNASE"/>
</dbReference>
<dbReference type="InterPro" id="IPR050493">
    <property type="entry name" value="FAD-dep_Monooxygenase_BioMet"/>
</dbReference>
<keyword evidence="5" id="KW-1185">Reference proteome</keyword>
<evidence type="ECO:0000256" key="2">
    <source>
        <dbReference type="ARBA" id="ARBA00023033"/>
    </source>
</evidence>
<name>A0ABY9HBR7_9ACTN</name>
<dbReference type="EMBL" id="CP120997">
    <property type="protein sequence ID" value="WLQ31953.1"/>
    <property type="molecule type" value="Genomic_DNA"/>
</dbReference>
<proteinExistence type="predicted"/>
<dbReference type="InterPro" id="IPR002938">
    <property type="entry name" value="FAD-bd"/>
</dbReference>
<protein>
    <submittedName>
        <fullName evidence="4">FAD-dependent monooxygenase</fullName>
    </submittedName>
</protein>
<accession>A0ABY9HBR7</accession>
<gene>
    <name evidence="4" type="ORF">P8A18_00205</name>
</gene>
<evidence type="ECO:0000256" key="1">
    <source>
        <dbReference type="ARBA" id="ARBA00023002"/>
    </source>
</evidence>
<keyword evidence="2 4" id="KW-0503">Monooxygenase</keyword>
<dbReference type="PANTHER" id="PTHR13789:SF309">
    <property type="entry name" value="PUTATIVE (AFU_ORTHOLOGUE AFUA_6G14510)-RELATED"/>
    <property type="match status" value="1"/>
</dbReference>
<keyword evidence="1" id="KW-0560">Oxidoreductase</keyword>
<dbReference type="PANTHER" id="PTHR13789">
    <property type="entry name" value="MONOOXYGENASE"/>
    <property type="match status" value="1"/>
</dbReference>
<evidence type="ECO:0000259" key="3">
    <source>
        <dbReference type="Pfam" id="PF01494"/>
    </source>
</evidence>
<organism evidence="4 5">
    <name type="scientific">Streptomyces castrisilvae</name>
    <dbReference type="NCBI Taxonomy" id="3033811"/>
    <lineage>
        <taxon>Bacteria</taxon>
        <taxon>Bacillati</taxon>
        <taxon>Actinomycetota</taxon>
        <taxon>Actinomycetes</taxon>
        <taxon>Kitasatosporales</taxon>
        <taxon>Streptomycetaceae</taxon>
        <taxon>Streptomyces</taxon>
    </lineage>
</organism>
<dbReference type="NCBIfam" id="NF005313">
    <property type="entry name" value="PRK06847.1"/>
    <property type="match status" value="1"/>
</dbReference>
<evidence type="ECO:0000313" key="4">
    <source>
        <dbReference type="EMBL" id="WLQ31953.1"/>
    </source>
</evidence>
<feature type="domain" description="FAD-binding" evidence="3">
    <location>
        <begin position="6"/>
        <end position="345"/>
    </location>
</feature>
<reference evidence="4 5" key="1">
    <citation type="submission" date="2023-03" db="EMBL/GenBank/DDBJ databases">
        <title>Isolation and description of six Streptomyces strains from soil environments, able to metabolize different microbial glucans.</title>
        <authorList>
            <person name="Widen T."/>
            <person name="Larsbrink J."/>
        </authorList>
    </citation>
    <scope>NUCLEOTIDE SEQUENCE [LARGE SCALE GENOMIC DNA]</scope>
    <source>
        <strain evidence="4 5">Mut1</strain>
    </source>
</reference>
<evidence type="ECO:0000313" key="5">
    <source>
        <dbReference type="Proteomes" id="UP001239522"/>
    </source>
</evidence>
<dbReference type="Pfam" id="PF01494">
    <property type="entry name" value="FAD_binding_3"/>
    <property type="match status" value="1"/>
</dbReference>
<dbReference type="SUPFAM" id="SSF51905">
    <property type="entry name" value="FAD/NAD(P)-binding domain"/>
    <property type="match status" value="1"/>
</dbReference>
<dbReference type="Gene3D" id="3.50.50.60">
    <property type="entry name" value="FAD/NAD(P)-binding domain"/>
    <property type="match status" value="1"/>
</dbReference>
<dbReference type="GO" id="GO:0004497">
    <property type="term" value="F:monooxygenase activity"/>
    <property type="evidence" value="ECO:0007669"/>
    <property type="project" value="UniProtKB-KW"/>
</dbReference>
<sequence>MSRGSILIVGGGIGGLSTAIAVQKMGYDTTVVELHSDVHSSVYGVGIIQPMNALRALDMIGVAQDCVAAGYPAKRWGGLYSTDGTFIKEMPGTPVPGVDLPPMNGLTRPKLHEILTSHAVAAGVTIRYSTTFTELKDDGDGVDVGFTDGSTRRFDIVVGADGVYSRTRGHVVEGEVAPYYIGQSAYRVNIPLLPEIDSIILQAGPEGMAGLVPIGKDLAYLFYNARMEKQEPDSGLDSSEKLREYLAPFGGFMGRIREEFVTDDCDIVLRPEESLIVDAPWHKGRIVLMGDAVHAITPHLGQGAAQAIEDGVVLADCLAEHDDLEEAFAEYTDRRFERCKLVVDTSLDIAEWEMGRKPGFDNVAATDHVLEVMAQPL</sequence>
<dbReference type="Proteomes" id="UP001239522">
    <property type="component" value="Chromosome"/>
</dbReference>